<gene>
    <name evidence="1" type="ORF">FISHEDRAFT_51728</name>
</gene>
<dbReference type="Pfam" id="PF18758">
    <property type="entry name" value="KDZ"/>
    <property type="match status" value="1"/>
</dbReference>
<sequence length="360" mass="40355">MLSPLSTENYDFDIAIINIFTLDKTIHARRSAKKHTVPALAQQGYLAASPLNPTLAFGIDTLELYRKIHICKPSFSVEVFTKVICDSYNVTFSFFFLSFRIVALDCNEANWWVKNACTVCTYKLNNEPPLVLNHMFIMDGNNLLKQITGIQMCTVADLHVFQSDYFIDSSFPLQRHMVPCDSFQSSSSGGEYIDTIANIDAETVDCTPCADNWKATMASELKKMWGIYHETGVFAAACRHGFILWLVDMVESGELMKYLLTMTLKILELLGEKNVLAYDIGCAFEGTLSHSSLANKAKDQSLHCCVNAFHGMAHNATCQSRYHPNVIDGMGLEDLEMLERIFSTSNQVAAVTHYASAFHR</sequence>
<dbReference type="OrthoDB" id="3035502at2759"/>
<dbReference type="Proteomes" id="UP000054144">
    <property type="component" value="Unassembled WGS sequence"/>
</dbReference>
<organism evidence="1 2">
    <name type="scientific">Fistulina hepatica ATCC 64428</name>
    <dbReference type="NCBI Taxonomy" id="1128425"/>
    <lineage>
        <taxon>Eukaryota</taxon>
        <taxon>Fungi</taxon>
        <taxon>Dikarya</taxon>
        <taxon>Basidiomycota</taxon>
        <taxon>Agaricomycotina</taxon>
        <taxon>Agaricomycetes</taxon>
        <taxon>Agaricomycetidae</taxon>
        <taxon>Agaricales</taxon>
        <taxon>Fistulinaceae</taxon>
        <taxon>Fistulina</taxon>
    </lineage>
</organism>
<reference evidence="1 2" key="1">
    <citation type="journal article" date="2015" name="Fungal Genet. Biol.">
        <title>Evolution of novel wood decay mechanisms in Agaricales revealed by the genome sequences of Fistulina hepatica and Cylindrobasidium torrendii.</title>
        <authorList>
            <person name="Floudas D."/>
            <person name="Held B.W."/>
            <person name="Riley R."/>
            <person name="Nagy L.G."/>
            <person name="Koehler G."/>
            <person name="Ransdell A.S."/>
            <person name="Younus H."/>
            <person name="Chow J."/>
            <person name="Chiniquy J."/>
            <person name="Lipzen A."/>
            <person name="Tritt A."/>
            <person name="Sun H."/>
            <person name="Haridas S."/>
            <person name="LaButti K."/>
            <person name="Ohm R.A."/>
            <person name="Kues U."/>
            <person name="Blanchette R.A."/>
            <person name="Grigoriev I.V."/>
            <person name="Minto R.E."/>
            <person name="Hibbett D.S."/>
        </authorList>
    </citation>
    <scope>NUCLEOTIDE SEQUENCE [LARGE SCALE GENOMIC DNA]</scope>
    <source>
        <strain evidence="1 2">ATCC 64428</strain>
    </source>
</reference>
<dbReference type="InterPro" id="IPR040521">
    <property type="entry name" value="KDZ"/>
</dbReference>
<evidence type="ECO:0000313" key="1">
    <source>
        <dbReference type="EMBL" id="KIY44302.1"/>
    </source>
</evidence>
<name>A0A0D6ZZV4_9AGAR</name>
<dbReference type="PANTHER" id="PTHR33096:SF1">
    <property type="entry name" value="CXC1-LIKE CYSTEINE CLUSTER ASSOCIATED WITH KDZ TRANSPOSASES DOMAIN-CONTAINING PROTEIN"/>
    <property type="match status" value="1"/>
</dbReference>
<protein>
    <submittedName>
        <fullName evidence="1">Uncharacterized protein</fullName>
    </submittedName>
</protein>
<dbReference type="PANTHER" id="PTHR33096">
    <property type="entry name" value="CXC2 DOMAIN-CONTAINING PROTEIN"/>
    <property type="match status" value="1"/>
</dbReference>
<dbReference type="EMBL" id="KN882093">
    <property type="protein sequence ID" value="KIY44302.1"/>
    <property type="molecule type" value="Genomic_DNA"/>
</dbReference>
<dbReference type="AlphaFoldDB" id="A0A0D6ZZV4"/>
<proteinExistence type="predicted"/>
<keyword evidence="2" id="KW-1185">Reference proteome</keyword>
<accession>A0A0D6ZZV4</accession>
<evidence type="ECO:0000313" key="2">
    <source>
        <dbReference type="Proteomes" id="UP000054144"/>
    </source>
</evidence>